<evidence type="ECO:0000256" key="2">
    <source>
        <dbReference type="SAM" id="MobiDB-lite"/>
    </source>
</evidence>
<keyword evidence="3" id="KW-0732">Signal</keyword>
<feature type="chain" id="PRO_5015470271" evidence="3">
    <location>
        <begin position="24"/>
        <end position="374"/>
    </location>
</feature>
<proteinExistence type="predicted"/>
<accession>A0A2U2HN51</accession>
<dbReference type="OrthoDB" id="7059230at2"/>
<gene>
    <name evidence="4" type="ORF">C7C56_009520</name>
</gene>
<feature type="signal peptide" evidence="3">
    <location>
        <begin position="1"/>
        <end position="23"/>
    </location>
</feature>
<feature type="region of interest" description="Disordered" evidence="2">
    <location>
        <begin position="25"/>
        <end position="45"/>
    </location>
</feature>
<evidence type="ECO:0000313" key="5">
    <source>
        <dbReference type="Proteomes" id="UP000241421"/>
    </source>
</evidence>
<dbReference type="Gene3D" id="2.40.420.20">
    <property type="match status" value="1"/>
</dbReference>
<dbReference type="PANTHER" id="PTHR30097">
    <property type="entry name" value="CATION EFFLUX SYSTEM PROTEIN CUSB"/>
    <property type="match status" value="1"/>
</dbReference>
<dbReference type="Proteomes" id="UP000241421">
    <property type="component" value="Unassembled WGS sequence"/>
</dbReference>
<dbReference type="InterPro" id="IPR051909">
    <property type="entry name" value="MFP_Cation_Efflux"/>
</dbReference>
<dbReference type="Gene3D" id="1.10.287.470">
    <property type="entry name" value="Helix hairpin bin"/>
    <property type="match status" value="1"/>
</dbReference>
<sequence>MKPCLLRCLSMLLAWLLAAPALAHDGDDHSKEAPAPTANSPQRAADGSVLLPKASQRQLAIRTVLTAQRAWPQTRELSGKVVVDPNAGGKVQAAFAGRIEPGPRGFPALGQAVRKGEVLAYIRPAFDAIARANQLAQAAELRAGRTLAQQRLARLRQLEGSVPQKDIDAARLELASLGERLAAVGASVNAREALSAPAAGLVAAANVVAGQVVDARDVVFEIVDPARLRVEALAYDSRLAADIAGASASPAPGQSFALELLGAGAMLREQAIPIQFRLKPGQGRGGQVALAVGQPLKVLVQTRSKVTGVAVPAEAIVKNGANQDIVWVHEQAERFVPKTVRTAPLDGANVLVQDGVAAGERVVVRGASLLSQVR</sequence>
<comment type="caution">
    <text evidence="4">The sequence shown here is derived from an EMBL/GenBank/DDBJ whole genome shotgun (WGS) entry which is preliminary data.</text>
</comment>
<keyword evidence="1" id="KW-0813">Transport</keyword>
<evidence type="ECO:0000256" key="1">
    <source>
        <dbReference type="ARBA" id="ARBA00022448"/>
    </source>
</evidence>
<organism evidence="4 5">
    <name type="scientific">Massilia glaciei</name>
    <dbReference type="NCBI Taxonomy" id="1524097"/>
    <lineage>
        <taxon>Bacteria</taxon>
        <taxon>Pseudomonadati</taxon>
        <taxon>Pseudomonadota</taxon>
        <taxon>Betaproteobacteria</taxon>
        <taxon>Burkholderiales</taxon>
        <taxon>Oxalobacteraceae</taxon>
        <taxon>Telluria group</taxon>
        <taxon>Massilia</taxon>
    </lineage>
</organism>
<dbReference type="EMBL" id="PXWF02000123">
    <property type="protein sequence ID" value="PWF48882.1"/>
    <property type="molecule type" value="Genomic_DNA"/>
</dbReference>
<dbReference type="AlphaFoldDB" id="A0A2U2HN51"/>
<protein>
    <submittedName>
        <fullName evidence="4">Uncharacterized protein</fullName>
    </submittedName>
</protein>
<reference evidence="4 5" key="1">
    <citation type="submission" date="2018-04" db="EMBL/GenBank/DDBJ databases">
        <title>Massilia violaceinigra sp. nov., a novel purple-pigmented bacterium isolated from Tianshan glacier, Xinjiang, China.</title>
        <authorList>
            <person name="Wang H."/>
        </authorList>
    </citation>
    <scope>NUCLEOTIDE SEQUENCE [LARGE SCALE GENOMIC DNA]</scope>
    <source>
        <strain evidence="4 5">B448-2</strain>
    </source>
</reference>
<evidence type="ECO:0000313" key="4">
    <source>
        <dbReference type="EMBL" id="PWF48882.1"/>
    </source>
</evidence>
<keyword evidence="5" id="KW-1185">Reference proteome</keyword>
<dbReference type="SUPFAM" id="SSF111369">
    <property type="entry name" value="HlyD-like secretion proteins"/>
    <property type="match status" value="1"/>
</dbReference>
<name>A0A2U2HN51_9BURK</name>
<dbReference type="PANTHER" id="PTHR30097:SF16">
    <property type="entry name" value="CATION EFFLUX SYSTEM (CZCB-LIKE)"/>
    <property type="match status" value="1"/>
</dbReference>
<evidence type="ECO:0000256" key="3">
    <source>
        <dbReference type="SAM" id="SignalP"/>
    </source>
</evidence>
<dbReference type="Gene3D" id="2.40.50.100">
    <property type="match status" value="1"/>
</dbReference>